<dbReference type="FunFam" id="3.40.50.300:FF:000309">
    <property type="entry name" value="ABC transporter ATP-binding protein"/>
    <property type="match status" value="1"/>
</dbReference>
<dbReference type="Gene3D" id="3.40.50.300">
    <property type="entry name" value="P-loop containing nucleotide triphosphate hydrolases"/>
    <property type="match status" value="2"/>
</dbReference>
<dbReference type="InterPro" id="IPR017871">
    <property type="entry name" value="ABC_transporter-like_CS"/>
</dbReference>
<dbReference type="InterPro" id="IPR037118">
    <property type="entry name" value="Val-tRNA_synth_C_sf"/>
</dbReference>
<keyword evidence="8" id="KW-1185">Reference proteome</keyword>
<dbReference type="InterPro" id="IPR027417">
    <property type="entry name" value="P-loop_NTPase"/>
</dbReference>
<dbReference type="PROSITE" id="PS50893">
    <property type="entry name" value="ABC_TRANSPORTER_2"/>
    <property type="match status" value="2"/>
</dbReference>
<dbReference type="PANTHER" id="PTHR42855">
    <property type="entry name" value="ABC TRANSPORTER ATP-BINDING SUBUNIT"/>
    <property type="match status" value="1"/>
</dbReference>
<dbReference type="PANTHER" id="PTHR42855:SF2">
    <property type="entry name" value="DRUG RESISTANCE ABC TRANSPORTER,ATP-BINDING PROTEIN"/>
    <property type="match status" value="1"/>
</dbReference>
<proteinExistence type="predicted"/>
<keyword evidence="2" id="KW-0547">Nucleotide-binding</keyword>
<dbReference type="Gene3D" id="1.10.287.380">
    <property type="entry name" value="Valyl-tRNA synthetase, C-terminal domain"/>
    <property type="match status" value="1"/>
</dbReference>
<dbReference type="SMART" id="SM00382">
    <property type="entry name" value="AAA"/>
    <property type="match status" value="2"/>
</dbReference>
<organism evidence="7 8">
    <name type="scientific">Desulforamulus profundi</name>
    <dbReference type="NCBI Taxonomy" id="1383067"/>
    <lineage>
        <taxon>Bacteria</taxon>
        <taxon>Bacillati</taxon>
        <taxon>Bacillota</taxon>
        <taxon>Clostridia</taxon>
        <taxon>Eubacteriales</taxon>
        <taxon>Peptococcaceae</taxon>
        <taxon>Desulforamulus</taxon>
    </lineage>
</organism>
<feature type="domain" description="ABC transporter" evidence="6">
    <location>
        <begin position="4"/>
        <end position="263"/>
    </location>
</feature>
<feature type="coiled-coil region" evidence="4">
    <location>
        <begin position="252"/>
        <end position="283"/>
    </location>
</feature>
<sequence>MILLQTANISKYFGAKQILKDVNLTIQSGEKAGLVGVNGAGKSTLLKIITGQLTPDTGGVFVANGLTVGYLSQDTGLESRRTIYEEMLSVFQQLIDQEEQLRKLEEMMGMDEVKADEARYRRIMNQYAQLSDTFRDQGGYRYRSLIRGVLQGLDFPELDDHSPVSLLSGGQKTRLALAKNLLIKPDLLILDEPTNYLDIRSLSWLEQHLQSYPGAVLVVSHDRYFLDKVVSKIIELEFGAATTYKTNYSGFIDLKAQQQETLLKQYEQQQEEIARARDFVQRNIVRASTTKRAQSRLKALEKMEPLEAPAVTQKKVHFSFAIKRPSGKEVLQAAGLQIGYPGVQLAGNITFLIERGESVALLGPNGIGKSTLLKTLIGQLDPLGGTIRKGSNVSIGYYAQQQEKLNPDKTVLDELWDDYRLMDEKDVRTVLGNFLFRGDEVYKKVRDLSGGEKARLSLAKLMLEKANLLILDEPTNHLDILSREVLESSLMDYSGTILFVSHDRYFLNKMATRVMELTPSGIRNYPGDYDYYLEKQSGQQTEIQETKEPPKPQPGKQNYLESKEQQRLERKRQKRIEELERLVSQTEEAIRRLEEELEKPEVAQDYAACLKLSEELNQRKSDLDLYLEEWVTLTEE</sequence>
<keyword evidence="1" id="KW-0677">Repeat</keyword>
<dbReference type="EMBL" id="AWQQ01000054">
    <property type="protein sequence ID" value="PHJ38239.1"/>
    <property type="molecule type" value="Genomic_DNA"/>
</dbReference>
<comment type="caution">
    <text evidence="7">The sequence shown here is derived from an EMBL/GenBank/DDBJ whole genome shotgun (WGS) entry which is preliminary data.</text>
</comment>
<evidence type="ECO:0000256" key="1">
    <source>
        <dbReference type="ARBA" id="ARBA00022737"/>
    </source>
</evidence>
<evidence type="ECO:0000256" key="4">
    <source>
        <dbReference type="SAM" id="Coils"/>
    </source>
</evidence>
<dbReference type="AlphaFoldDB" id="A0A2C6MAK6"/>
<name>A0A2C6MAK6_9FIRM</name>
<reference evidence="7 8" key="1">
    <citation type="submission" date="2013-09" db="EMBL/GenBank/DDBJ databases">
        <title>Biodegradation of hydrocarbons in the deep terrestrial subsurface : characterization of a microbial consortium composed of two Desulfotomaculum species originating from a deep geological formation.</title>
        <authorList>
            <person name="Aullo T."/>
            <person name="Berlendis S."/>
            <person name="Lascourreges J.-F."/>
            <person name="Dessort D."/>
            <person name="Saint-Laurent S."/>
            <person name="Schraauwers B."/>
            <person name="Mas J."/>
            <person name="Magot M."/>
            <person name="Ranchou-Peyruse A."/>
        </authorList>
    </citation>
    <scope>NUCLEOTIDE SEQUENCE [LARGE SCALE GENOMIC DNA]</scope>
    <source>
        <strain evidence="7 8">Bs107</strain>
    </source>
</reference>
<dbReference type="Pfam" id="PF12848">
    <property type="entry name" value="ABC_tran_Xtn"/>
    <property type="match status" value="1"/>
</dbReference>
<evidence type="ECO:0000256" key="2">
    <source>
        <dbReference type="ARBA" id="ARBA00022741"/>
    </source>
</evidence>
<evidence type="ECO:0000256" key="3">
    <source>
        <dbReference type="ARBA" id="ARBA00022840"/>
    </source>
</evidence>
<evidence type="ECO:0000256" key="5">
    <source>
        <dbReference type="SAM" id="MobiDB-lite"/>
    </source>
</evidence>
<dbReference type="GO" id="GO:0005524">
    <property type="term" value="F:ATP binding"/>
    <property type="evidence" value="ECO:0007669"/>
    <property type="project" value="UniProtKB-KW"/>
</dbReference>
<dbReference type="Pfam" id="PF00005">
    <property type="entry name" value="ABC_tran"/>
    <property type="match status" value="2"/>
</dbReference>
<dbReference type="SUPFAM" id="SSF52540">
    <property type="entry name" value="P-loop containing nucleoside triphosphate hydrolases"/>
    <property type="match status" value="2"/>
</dbReference>
<gene>
    <name evidence="7" type="ORF">P378_10430</name>
</gene>
<protein>
    <submittedName>
        <fullName evidence="7">Multidrug ABC transporter ATP-binding protein</fullName>
    </submittedName>
</protein>
<dbReference type="RefSeq" id="WP_099083049.1">
    <property type="nucleotide sequence ID" value="NZ_AWQQ01000054.1"/>
</dbReference>
<dbReference type="GO" id="GO:0016887">
    <property type="term" value="F:ATP hydrolysis activity"/>
    <property type="evidence" value="ECO:0007669"/>
    <property type="project" value="InterPro"/>
</dbReference>
<dbReference type="PROSITE" id="PS00211">
    <property type="entry name" value="ABC_TRANSPORTER_1"/>
    <property type="match status" value="2"/>
</dbReference>
<dbReference type="Pfam" id="PF16326">
    <property type="entry name" value="ABC_tran_CTD"/>
    <property type="match status" value="1"/>
</dbReference>
<feature type="domain" description="ABC transporter" evidence="6">
    <location>
        <begin position="331"/>
        <end position="544"/>
    </location>
</feature>
<dbReference type="InterPro" id="IPR003593">
    <property type="entry name" value="AAA+_ATPase"/>
</dbReference>
<dbReference type="InterPro" id="IPR051309">
    <property type="entry name" value="ABCF_ATPase"/>
</dbReference>
<dbReference type="InterPro" id="IPR032524">
    <property type="entry name" value="ABC_tran_C"/>
</dbReference>
<keyword evidence="4" id="KW-0175">Coiled coil</keyword>
<evidence type="ECO:0000313" key="7">
    <source>
        <dbReference type="EMBL" id="PHJ38239.1"/>
    </source>
</evidence>
<dbReference type="OrthoDB" id="1624247at2"/>
<dbReference type="InterPro" id="IPR032781">
    <property type="entry name" value="ABC_tran_Xtn"/>
</dbReference>
<dbReference type="CDD" id="cd03221">
    <property type="entry name" value="ABCF_EF-3"/>
    <property type="match status" value="2"/>
</dbReference>
<keyword evidence="3 7" id="KW-0067">ATP-binding</keyword>
<dbReference type="InterPro" id="IPR003439">
    <property type="entry name" value="ABC_transporter-like_ATP-bd"/>
</dbReference>
<evidence type="ECO:0000259" key="6">
    <source>
        <dbReference type="PROSITE" id="PS50893"/>
    </source>
</evidence>
<dbReference type="GO" id="GO:0003677">
    <property type="term" value="F:DNA binding"/>
    <property type="evidence" value="ECO:0007669"/>
    <property type="project" value="InterPro"/>
</dbReference>
<evidence type="ECO:0000313" key="8">
    <source>
        <dbReference type="Proteomes" id="UP000222564"/>
    </source>
</evidence>
<dbReference type="Proteomes" id="UP000222564">
    <property type="component" value="Unassembled WGS sequence"/>
</dbReference>
<dbReference type="FunFam" id="3.40.50.300:FF:000011">
    <property type="entry name" value="Putative ABC transporter ATP-binding component"/>
    <property type="match status" value="1"/>
</dbReference>
<feature type="region of interest" description="Disordered" evidence="5">
    <location>
        <begin position="538"/>
        <end position="567"/>
    </location>
</feature>
<accession>A0A2C6MAK6</accession>